<proteinExistence type="predicted"/>
<feature type="signal peptide" evidence="1">
    <location>
        <begin position="1"/>
        <end position="21"/>
    </location>
</feature>
<dbReference type="EMBL" id="VTPC01001932">
    <property type="protein sequence ID" value="KAF2900950.1"/>
    <property type="molecule type" value="Genomic_DNA"/>
</dbReference>
<keyword evidence="1" id="KW-0732">Signal</keyword>
<organism evidence="2 3">
    <name type="scientific">Ignelater luminosus</name>
    <name type="common">Cucubano</name>
    <name type="synonym">Pyrophorus luminosus</name>
    <dbReference type="NCBI Taxonomy" id="2038154"/>
    <lineage>
        <taxon>Eukaryota</taxon>
        <taxon>Metazoa</taxon>
        <taxon>Ecdysozoa</taxon>
        <taxon>Arthropoda</taxon>
        <taxon>Hexapoda</taxon>
        <taxon>Insecta</taxon>
        <taxon>Pterygota</taxon>
        <taxon>Neoptera</taxon>
        <taxon>Endopterygota</taxon>
        <taxon>Coleoptera</taxon>
        <taxon>Polyphaga</taxon>
        <taxon>Elateriformia</taxon>
        <taxon>Elateroidea</taxon>
        <taxon>Elateridae</taxon>
        <taxon>Agrypninae</taxon>
        <taxon>Pyrophorini</taxon>
        <taxon>Ignelater</taxon>
    </lineage>
</organism>
<dbReference type="OrthoDB" id="6783999at2759"/>
<dbReference type="GO" id="GO:0005549">
    <property type="term" value="F:odorant binding"/>
    <property type="evidence" value="ECO:0007669"/>
    <property type="project" value="InterPro"/>
</dbReference>
<dbReference type="Proteomes" id="UP000801492">
    <property type="component" value="Unassembled WGS sequence"/>
</dbReference>
<name>A0A8K0D7G9_IGNLU</name>
<sequence>MKLFLYVTTIFTITFFKNVLSSYNQPDLSVEFLCIGEVDMDLEELNKYVNSYNTPEDHVEMGKFLVCLWEGKHVMDKDGNIDSGKLKAFLQAHFEKINPEEVNNISPDTVTEKCHGVQTNIKTQTAIRLNNCIVKTVKVP</sequence>
<dbReference type="Pfam" id="PF01395">
    <property type="entry name" value="PBP_GOBP"/>
    <property type="match status" value="1"/>
</dbReference>
<dbReference type="InterPro" id="IPR006170">
    <property type="entry name" value="PBP/GOBP"/>
</dbReference>
<dbReference type="Gene3D" id="1.10.238.20">
    <property type="entry name" value="Pheromone/general odorant binding protein domain"/>
    <property type="match status" value="1"/>
</dbReference>
<dbReference type="InterPro" id="IPR036728">
    <property type="entry name" value="PBP_GOBP_sf"/>
</dbReference>
<evidence type="ECO:0000313" key="3">
    <source>
        <dbReference type="Proteomes" id="UP000801492"/>
    </source>
</evidence>
<evidence type="ECO:0000313" key="2">
    <source>
        <dbReference type="EMBL" id="KAF2900950.1"/>
    </source>
</evidence>
<dbReference type="CDD" id="cd23992">
    <property type="entry name" value="PBP_GOBP"/>
    <property type="match status" value="1"/>
</dbReference>
<keyword evidence="3" id="KW-1185">Reference proteome</keyword>
<reference evidence="2" key="1">
    <citation type="submission" date="2019-08" db="EMBL/GenBank/DDBJ databases">
        <title>The genome of the North American firefly Photinus pyralis.</title>
        <authorList>
            <consortium name="Photinus pyralis genome working group"/>
            <person name="Fallon T.R."/>
            <person name="Sander Lower S.E."/>
            <person name="Weng J.-K."/>
        </authorList>
    </citation>
    <scope>NUCLEOTIDE SEQUENCE</scope>
    <source>
        <strain evidence="2">TRF0915ILg1</strain>
        <tissue evidence="2">Whole body</tissue>
    </source>
</reference>
<evidence type="ECO:0000256" key="1">
    <source>
        <dbReference type="SAM" id="SignalP"/>
    </source>
</evidence>
<protein>
    <submittedName>
        <fullName evidence="2">Uncharacterized protein</fullName>
    </submittedName>
</protein>
<feature type="chain" id="PRO_5035456125" evidence="1">
    <location>
        <begin position="22"/>
        <end position="140"/>
    </location>
</feature>
<accession>A0A8K0D7G9</accession>
<gene>
    <name evidence="2" type="ORF">ILUMI_05231</name>
</gene>
<dbReference type="SUPFAM" id="SSF47565">
    <property type="entry name" value="Insect pheromone/odorant-binding proteins"/>
    <property type="match status" value="1"/>
</dbReference>
<dbReference type="AlphaFoldDB" id="A0A8K0D7G9"/>
<comment type="caution">
    <text evidence="2">The sequence shown here is derived from an EMBL/GenBank/DDBJ whole genome shotgun (WGS) entry which is preliminary data.</text>
</comment>